<evidence type="ECO:0000256" key="1">
    <source>
        <dbReference type="SAM" id="Phobius"/>
    </source>
</evidence>
<keyword evidence="1" id="KW-0472">Membrane</keyword>
<evidence type="ECO:0000313" key="3">
    <source>
        <dbReference type="Proteomes" id="UP001174909"/>
    </source>
</evidence>
<evidence type="ECO:0000313" key="2">
    <source>
        <dbReference type="EMBL" id="CAI8040049.1"/>
    </source>
</evidence>
<proteinExistence type="predicted"/>
<dbReference type="Proteomes" id="UP001174909">
    <property type="component" value="Unassembled WGS sequence"/>
</dbReference>
<dbReference type="EMBL" id="CASHTH010003076">
    <property type="protein sequence ID" value="CAI8040049.1"/>
    <property type="molecule type" value="Genomic_DNA"/>
</dbReference>
<feature type="transmembrane region" description="Helical" evidence="1">
    <location>
        <begin position="51"/>
        <end position="72"/>
    </location>
</feature>
<feature type="non-terminal residue" evidence="2">
    <location>
        <position position="83"/>
    </location>
</feature>
<comment type="caution">
    <text evidence="2">The sequence shown here is derived from an EMBL/GenBank/DDBJ whole genome shotgun (WGS) entry which is preliminary data.</text>
</comment>
<keyword evidence="1" id="KW-1133">Transmembrane helix</keyword>
<reference evidence="2" key="1">
    <citation type="submission" date="2023-03" db="EMBL/GenBank/DDBJ databases">
        <authorList>
            <person name="Steffen K."/>
            <person name="Cardenas P."/>
        </authorList>
    </citation>
    <scope>NUCLEOTIDE SEQUENCE</scope>
</reference>
<protein>
    <submittedName>
        <fullName evidence="2">Uncharacterized protein</fullName>
    </submittedName>
</protein>
<keyword evidence="3" id="KW-1185">Reference proteome</keyword>
<keyword evidence="1" id="KW-0812">Transmembrane</keyword>
<feature type="non-terminal residue" evidence="2">
    <location>
        <position position="1"/>
    </location>
</feature>
<dbReference type="AlphaFoldDB" id="A0AA35T2I1"/>
<sequence length="83" mass="9067">IIGLYLSIGGLKGQLGVTLTPNRENPIELIGPTNKITENYFYVCSGPGPRVLFPTLIGGKVFLLVMALVFSLRTRKMKDDGQD</sequence>
<name>A0AA35T2I1_GEOBA</name>
<organism evidence="2 3">
    <name type="scientific">Geodia barretti</name>
    <name type="common">Barrett's horny sponge</name>
    <dbReference type="NCBI Taxonomy" id="519541"/>
    <lineage>
        <taxon>Eukaryota</taxon>
        <taxon>Metazoa</taxon>
        <taxon>Porifera</taxon>
        <taxon>Demospongiae</taxon>
        <taxon>Heteroscleromorpha</taxon>
        <taxon>Tetractinellida</taxon>
        <taxon>Astrophorina</taxon>
        <taxon>Geodiidae</taxon>
        <taxon>Geodia</taxon>
    </lineage>
</organism>
<accession>A0AA35T2I1</accession>
<gene>
    <name evidence="2" type="ORF">GBAR_LOCUS22329</name>
</gene>